<evidence type="ECO:0000256" key="1">
    <source>
        <dbReference type="SAM" id="MobiDB-lite"/>
    </source>
</evidence>
<dbReference type="RefSeq" id="XP_042573105.1">
    <property type="nucleotide sequence ID" value="XM_042717171.1"/>
</dbReference>
<dbReference type="Proteomes" id="UP001155660">
    <property type="component" value="Chromosome B1"/>
</dbReference>
<dbReference type="GeneID" id="122135941"/>
<gene>
    <name evidence="2 3" type="primary">LOC122135941</name>
</gene>
<evidence type="ECO:0000313" key="3">
    <source>
        <dbReference type="RefSeq" id="XP_042573105.1"/>
    </source>
</evidence>
<protein>
    <submittedName>
        <fullName evidence="2 3">Uncharacterized protein LOC122135941 isoform X1</fullName>
    </submittedName>
</protein>
<dbReference type="AlphaFoldDB" id="A0A9Q9VXP0"/>
<name>A0A9Q9VXP0_CYPCA</name>
<dbReference type="KEGG" id="ccar:122135941"/>
<dbReference type="RefSeq" id="XP_042573104.1">
    <property type="nucleotide sequence ID" value="XM_042717170.1"/>
</dbReference>
<evidence type="ECO:0000313" key="2">
    <source>
        <dbReference type="RefSeq" id="XP_042573104.1"/>
    </source>
</evidence>
<reference evidence="2 3" key="1">
    <citation type="submission" date="2025-04" db="UniProtKB">
        <authorList>
            <consortium name="RefSeq"/>
        </authorList>
    </citation>
    <scope>IDENTIFICATION</scope>
    <source>
        <tissue evidence="2 3">Muscle</tissue>
    </source>
</reference>
<accession>A0A9Q9VXP0</accession>
<feature type="compositionally biased region" description="Basic and acidic residues" evidence="1">
    <location>
        <begin position="110"/>
        <end position="133"/>
    </location>
</feature>
<proteinExistence type="predicted"/>
<sequence length="342" mass="37591">MLEKQALRHLRKKLFPQQYPDLLPASLQIQRLQNQLQLPNDLHLASKHLNPNQMTKKVYQHVRCLLVHETTPHCQHQAKTFQHLPVTNNQVAWSVRSFSQLNHHSLSMESQHEKEPATKPDDKEPTTKPDVKEPAAEPVQLLAAAVATVAVATAAAIAREESVSGPEATPTVESSLDVPASSLDVQEMVDVQVTNVSSQCVLDISNMEPESQKALIEAGSVEVACPTSSVADQESEELVSGKVDEKLIVAEAPAAQEATEQESLTASQFDNSAATIVSSGVEVAEKAERINSDCYEDVEEEEREGSQQVFSVRNEWHPAYGRVSTWVSWACRLHLAGRGLAF</sequence>
<feature type="region of interest" description="Disordered" evidence="1">
    <location>
        <begin position="105"/>
        <end position="133"/>
    </location>
</feature>
<organism evidence="3">
    <name type="scientific">Cyprinus carpio</name>
    <name type="common">Common carp</name>
    <dbReference type="NCBI Taxonomy" id="7962"/>
    <lineage>
        <taxon>Eukaryota</taxon>
        <taxon>Metazoa</taxon>
        <taxon>Chordata</taxon>
        <taxon>Craniata</taxon>
        <taxon>Vertebrata</taxon>
        <taxon>Euteleostomi</taxon>
        <taxon>Actinopterygii</taxon>
        <taxon>Neopterygii</taxon>
        <taxon>Teleostei</taxon>
        <taxon>Ostariophysi</taxon>
        <taxon>Cypriniformes</taxon>
        <taxon>Cyprinidae</taxon>
        <taxon>Cyprininae</taxon>
        <taxon>Cyprinus</taxon>
    </lineage>
</organism>